<comment type="caution">
    <text evidence="2">The sequence shown here is derived from an EMBL/GenBank/DDBJ whole genome shotgun (WGS) entry which is preliminary data.</text>
</comment>
<reference evidence="3" key="1">
    <citation type="journal article" date="2019" name="Int. J. Syst. Evol. Microbiol.">
        <title>The Global Catalogue of Microorganisms (GCM) 10K type strain sequencing project: providing services to taxonomists for standard genome sequencing and annotation.</title>
        <authorList>
            <consortium name="The Broad Institute Genomics Platform"/>
            <consortium name="The Broad Institute Genome Sequencing Center for Infectious Disease"/>
            <person name="Wu L."/>
            <person name="Ma J."/>
        </authorList>
    </citation>
    <scope>NUCLEOTIDE SEQUENCE [LARGE SCALE GENOMIC DNA]</scope>
    <source>
        <strain evidence="3">JCM 18055</strain>
    </source>
</reference>
<name>A0ABP8XEF8_9PSEU</name>
<evidence type="ECO:0000256" key="1">
    <source>
        <dbReference type="SAM" id="MobiDB-lite"/>
    </source>
</evidence>
<keyword evidence="3" id="KW-1185">Reference proteome</keyword>
<accession>A0ABP8XEF8</accession>
<sequence>MSSTPTGKKPFKDRRWWKAVLGIIVFFALIRACAGGDETPTSNTAPLVTTPTTTTRTWTTPPRTATNAPRWTTTTTPTPVAEYDDPDVYVDSDPDAYVDPDPPKRRTGNSGHPCLPGERDGDNDGYCGEG</sequence>
<dbReference type="EMBL" id="BAABIC010000022">
    <property type="protein sequence ID" value="GAA4705967.1"/>
    <property type="molecule type" value="Genomic_DNA"/>
</dbReference>
<proteinExistence type="predicted"/>
<evidence type="ECO:0000313" key="3">
    <source>
        <dbReference type="Proteomes" id="UP001500325"/>
    </source>
</evidence>
<feature type="compositionally biased region" description="Acidic residues" evidence="1">
    <location>
        <begin position="82"/>
        <end position="98"/>
    </location>
</feature>
<organism evidence="2 3">
    <name type="scientific">Pseudonocardia yuanmonensis</name>
    <dbReference type="NCBI Taxonomy" id="1095914"/>
    <lineage>
        <taxon>Bacteria</taxon>
        <taxon>Bacillati</taxon>
        <taxon>Actinomycetota</taxon>
        <taxon>Actinomycetes</taxon>
        <taxon>Pseudonocardiales</taxon>
        <taxon>Pseudonocardiaceae</taxon>
        <taxon>Pseudonocardia</taxon>
    </lineage>
</organism>
<protein>
    <submittedName>
        <fullName evidence="2">Uncharacterized protein</fullName>
    </submittedName>
</protein>
<feature type="compositionally biased region" description="Low complexity" evidence="1">
    <location>
        <begin position="43"/>
        <end position="81"/>
    </location>
</feature>
<evidence type="ECO:0000313" key="2">
    <source>
        <dbReference type="EMBL" id="GAA4705967.1"/>
    </source>
</evidence>
<dbReference type="RefSeq" id="WP_345383440.1">
    <property type="nucleotide sequence ID" value="NZ_BAABIC010000022.1"/>
</dbReference>
<feature type="region of interest" description="Disordered" evidence="1">
    <location>
        <begin position="36"/>
        <end position="130"/>
    </location>
</feature>
<dbReference type="Proteomes" id="UP001500325">
    <property type="component" value="Unassembled WGS sequence"/>
</dbReference>
<gene>
    <name evidence="2" type="ORF">GCM10023215_52550</name>
</gene>